<protein>
    <recommendedName>
        <fullName evidence="1">HNH nuclease domain-containing protein</fullName>
    </recommendedName>
</protein>
<keyword evidence="3" id="KW-1185">Reference proteome</keyword>
<name>A0A0U4CSU8_9ACTN</name>
<evidence type="ECO:0000313" key="2">
    <source>
        <dbReference type="EMBL" id="ALX06214.1"/>
    </source>
</evidence>
<organism evidence="2 3">
    <name type="scientific">Aeromicrobium erythreum</name>
    <dbReference type="NCBI Taxonomy" id="2041"/>
    <lineage>
        <taxon>Bacteria</taxon>
        <taxon>Bacillati</taxon>
        <taxon>Actinomycetota</taxon>
        <taxon>Actinomycetes</taxon>
        <taxon>Propionibacteriales</taxon>
        <taxon>Nocardioidaceae</taxon>
        <taxon>Aeromicrobium</taxon>
    </lineage>
</organism>
<dbReference type="Pfam" id="PF02720">
    <property type="entry name" value="DUF222"/>
    <property type="match status" value="1"/>
</dbReference>
<accession>A0A0U4CSU8</accession>
<dbReference type="RefSeq" id="WP_067860931.1">
    <property type="nucleotide sequence ID" value="NZ_CP011502.1"/>
</dbReference>
<dbReference type="STRING" id="2041.AERYTH_16685"/>
<dbReference type="Proteomes" id="UP000067689">
    <property type="component" value="Chromosome"/>
</dbReference>
<dbReference type="KEGG" id="aer:AERYTH_16685"/>
<dbReference type="CDD" id="cd00085">
    <property type="entry name" value="HNHc"/>
    <property type="match status" value="1"/>
</dbReference>
<dbReference type="PATRIC" id="fig|2041.4.peg.3489"/>
<evidence type="ECO:0000313" key="3">
    <source>
        <dbReference type="Proteomes" id="UP000067689"/>
    </source>
</evidence>
<evidence type="ECO:0000259" key="1">
    <source>
        <dbReference type="SMART" id="SM00507"/>
    </source>
</evidence>
<dbReference type="SMART" id="SM00507">
    <property type="entry name" value="HNHc"/>
    <property type="match status" value="1"/>
</dbReference>
<dbReference type="EMBL" id="CP011502">
    <property type="protein sequence ID" value="ALX06214.1"/>
    <property type="molecule type" value="Genomic_DNA"/>
</dbReference>
<reference evidence="2 3" key="1">
    <citation type="journal article" date="1991" name="Int. J. Syst. Bacteriol.">
        <title>Description of the erythromycin-producing bacterium Arthrobacter sp. strain NRRL B-3381 as Aeromicrobium erythreum gen. nov., sp. nov.</title>
        <authorList>
            <person name="Miller E.S."/>
            <person name="Woese C.R."/>
            <person name="Brenner S."/>
        </authorList>
    </citation>
    <scope>NUCLEOTIDE SEQUENCE [LARGE SCALE GENOMIC DNA]</scope>
    <source>
        <strain evidence="2 3">AR18</strain>
    </source>
</reference>
<proteinExistence type="predicted"/>
<dbReference type="OrthoDB" id="4426006at2"/>
<dbReference type="AlphaFoldDB" id="A0A0U4CSU8"/>
<dbReference type="InterPro" id="IPR003615">
    <property type="entry name" value="HNH_nuc"/>
</dbReference>
<sequence length="399" mass="44041">MDGNGNAGVLEGLTSLGRERARAEAAELVAMLRFRDAELVRTAGIESPMVRLVERSAIALEIGQAMGLSEGQVTNRLAAAERLRERGPQTWLAFRRGDVDWARSREIASTLLLLQRPESHDRLDDTVVAYAATHTVAELRAWLKRFVARVEAEEAAQRAEAARRQRDVQVTHVDDAMAWVNAFVPSHQAAAIDARLRRTPRPDGDDRTRGQLRADAFVDLLLAEDTPTTGRARTDIGVVIDADVLVGAEPGPAVSDDGTWTVPAEWVLEHLDPDDTFFHRLLVDPITRDVLAHEYVGRFAPDVLATAISFRDGVCQAPGCLRPARDCDLDHREPHPRGPTKGSNLWALHRRHHTMKSHRTLRWILPSGRTVDAEPATHGVPHGNTSDVERALARGLTAE</sequence>
<gene>
    <name evidence="2" type="ORF">AERYTH_16685</name>
</gene>
<feature type="domain" description="HNH nuclease" evidence="1">
    <location>
        <begin position="303"/>
        <end position="354"/>
    </location>
</feature>
<dbReference type="InterPro" id="IPR003870">
    <property type="entry name" value="DUF222"/>
</dbReference>